<dbReference type="EMBL" id="RAZT01000001">
    <property type="protein sequence ID" value="RKN36266.1"/>
    <property type="molecule type" value="Genomic_DNA"/>
</dbReference>
<dbReference type="Proteomes" id="UP000275865">
    <property type="component" value="Unassembled WGS sequence"/>
</dbReference>
<organism evidence="2 4">
    <name type="scientific">Micromonospora musae</name>
    <dbReference type="NCBI Taxonomy" id="1894970"/>
    <lineage>
        <taxon>Bacteria</taxon>
        <taxon>Bacillati</taxon>
        <taxon>Actinomycetota</taxon>
        <taxon>Actinomycetes</taxon>
        <taxon>Micromonosporales</taxon>
        <taxon>Micromonosporaceae</taxon>
        <taxon>Micromonospora</taxon>
    </lineage>
</organism>
<evidence type="ECO:0000313" key="2">
    <source>
        <dbReference type="EMBL" id="RKN36266.1"/>
    </source>
</evidence>
<dbReference type="EMBL" id="RAZS01000003">
    <property type="protein sequence ID" value="RKN21393.1"/>
    <property type="molecule type" value="Genomic_DNA"/>
</dbReference>
<gene>
    <name evidence="2" type="ORF">D7044_01000</name>
    <name evidence="1" type="ORF">D7147_11595</name>
</gene>
<evidence type="ECO:0008006" key="5">
    <source>
        <dbReference type="Google" id="ProtNLM"/>
    </source>
</evidence>
<proteinExistence type="predicted"/>
<dbReference type="AlphaFoldDB" id="A0A3A9YNG1"/>
<evidence type="ECO:0000313" key="4">
    <source>
        <dbReference type="Proteomes" id="UP000275865"/>
    </source>
</evidence>
<accession>A0A3A9YNG1</accession>
<evidence type="ECO:0000313" key="3">
    <source>
        <dbReference type="Proteomes" id="UP000271548"/>
    </source>
</evidence>
<protein>
    <recommendedName>
        <fullName evidence="5">HAF repeat-containing protein</fullName>
    </recommendedName>
</protein>
<comment type="caution">
    <text evidence="2">The sequence shown here is derived from an EMBL/GenBank/DDBJ whole genome shotgun (WGS) entry which is preliminary data.</text>
</comment>
<name>A0A3A9YNG1_9ACTN</name>
<sequence length="310" mass="32123">MSVASASPAGAFGRPTLPCTIQSLPVPADLVRTEAYAVDRSGRYVAGGGLRATAEGTESVVLVWDRGRLSAVTSPFGEGVVDVNSRGLVVGNGQEEGRSQPWTYRNGVFTRLPTLPGGVFVTAVNARGDVVGYGYDSATEATFAVRWPVARPGTIERLDAPAGAMAAGITGNGSIVGTAGGPVDWTGWVRRPGGGYGALSVPQARSVQVDAAEGRWAVGRVDLVDGDQFAVRWDLRTGTYTALARQVLLLDDVNARGVAVGAGWVVRGTAARELPRDGARGVGARAIADDGTVVGFRNDGRVTAVRWTGC</sequence>
<keyword evidence="3" id="KW-1185">Reference proteome</keyword>
<reference evidence="3 4" key="1">
    <citation type="submission" date="2018-09" db="EMBL/GenBank/DDBJ databases">
        <title>Micromonospora sp. nov. MS1-9, isolated from a root of Musa sp.</title>
        <authorList>
            <person name="Kuncharoen N."/>
            <person name="Kudo T."/>
            <person name="Ohkuma M."/>
            <person name="Yuki M."/>
            <person name="Tanasupawat S."/>
        </authorList>
    </citation>
    <scope>NUCLEOTIDE SEQUENCE [LARGE SCALE GENOMIC DNA]</scope>
    <source>
        <strain evidence="2 4">MS1-9</strain>
        <strain evidence="1 3">NGC1-4</strain>
    </source>
</reference>
<evidence type="ECO:0000313" key="1">
    <source>
        <dbReference type="EMBL" id="RKN21393.1"/>
    </source>
</evidence>
<dbReference type="Proteomes" id="UP000271548">
    <property type="component" value="Unassembled WGS sequence"/>
</dbReference>